<organism evidence="5 6">
    <name type="scientific">Aestuariispira insulae</name>
    <dbReference type="NCBI Taxonomy" id="1461337"/>
    <lineage>
        <taxon>Bacteria</taxon>
        <taxon>Pseudomonadati</taxon>
        <taxon>Pseudomonadota</taxon>
        <taxon>Alphaproteobacteria</taxon>
        <taxon>Rhodospirillales</taxon>
        <taxon>Kiloniellaceae</taxon>
        <taxon>Aestuariispira</taxon>
    </lineage>
</organism>
<comment type="caution">
    <text evidence="5">The sequence shown here is derived from an EMBL/GenBank/DDBJ whole genome shotgun (WGS) entry which is preliminary data.</text>
</comment>
<protein>
    <submittedName>
        <fullName evidence="5">Diguanylate cyclase/phosphodiesterase</fullName>
    </submittedName>
</protein>
<reference evidence="5 6" key="1">
    <citation type="submission" date="2018-07" db="EMBL/GenBank/DDBJ databases">
        <title>Genomic Encyclopedia of Type Strains, Phase III (KMG-III): the genomes of soil and plant-associated and newly described type strains.</title>
        <authorList>
            <person name="Whitman W."/>
        </authorList>
    </citation>
    <scope>NUCLEOTIDE SEQUENCE [LARGE SCALE GENOMIC DNA]</scope>
    <source>
        <strain evidence="5 6">CECT 8488</strain>
    </source>
</reference>
<dbReference type="InterPro" id="IPR043128">
    <property type="entry name" value="Rev_trsase/Diguanyl_cyclase"/>
</dbReference>
<dbReference type="RefSeq" id="WP_115935717.1">
    <property type="nucleotide sequence ID" value="NZ_QRDW01000002.1"/>
</dbReference>
<sequence>MMKAQNLAADQTFLASLYEHTRYAFQPIVNAHTGTIYGYEALLRGHRDMGLETIQDVFDTAFSLGVLHQADLYLRELALSMFSKLHKAATKRLFYNLDGRCFESPDYHPEGTRGILKKYKIPASAFCLELSERHDNHNAVHVTELLDRYRQQSVRIAIDDYGMGFSQLHMLYEHQPDYLKIDRFFIDGVATDNKKALMISTIVKMAHMLGITVIAEGVENEADFLTCKNMGCDLVQGYLVERPLLDMTQLQEVYDQVQLINEGDRRRKKQKDDLNLVREHVEKLPTVRESESMEKVLEIFGGKADLSLLPVIDHSGYPRGIIQEKDLKSIIYNRFGHALLTNKALGNPQDRFIRKCPIAEVSSSIDEILEIYAQARNPEGILVVDEFRYLGFLSAQSLLHMVYEKRLEQARDQNPLTKLPGNHSISDHVAACLAAPKPESNIFVYFDFNDFKPFNDYYGFRQGDRAILLFAEIMQRHLTDPGIFLGHVGGDDFFAAFAQTDLEEVRRRVQGVLNSFANDIESFYEATDRERGYIETTGRDGETRQFPMLSCAAALIALPPVADALDHDRLVKAIAVLKKRAKAAPEKIAMELMTPRDH</sequence>
<dbReference type="InterPro" id="IPR035919">
    <property type="entry name" value="EAL_sf"/>
</dbReference>
<proteinExistence type="predicted"/>
<dbReference type="Pfam" id="PF00571">
    <property type="entry name" value="CBS"/>
    <property type="match status" value="1"/>
</dbReference>
<evidence type="ECO:0000259" key="2">
    <source>
        <dbReference type="PROSITE" id="PS50883"/>
    </source>
</evidence>
<feature type="domain" description="EAL" evidence="2">
    <location>
        <begin position="3"/>
        <end position="257"/>
    </location>
</feature>
<evidence type="ECO:0000259" key="4">
    <source>
        <dbReference type="PROSITE" id="PS51371"/>
    </source>
</evidence>
<keyword evidence="6" id="KW-1185">Reference proteome</keyword>
<dbReference type="Gene3D" id="3.30.70.270">
    <property type="match status" value="1"/>
</dbReference>
<dbReference type="SMART" id="SM00052">
    <property type="entry name" value="EAL"/>
    <property type="match status" value="1"/>
</dbReference>
<dbReference type="PROSITE" id="PS50883">
    <property type="entry name" value="EAL"/>
    <property type="match status" value="1"/>
</dbReference>
<dbReference type="CDD" id="cd01948">
    <property type="entry name" value="EAL"/>
    <property type="match status" value="1"/>
</dbReference>
<dbReference type="AlphaFoldDB" id="A0A3D9HRY1"/>
<dbReference type="InterPro" id="IPR029787">
    <property type="entry name" value="Nucleotide_cyclase"/>
</dbReference>
<dbReference type="InterPro" id="IPR000160">
    <property type="entry name" value="GGDEF_dom"/>
</dbReference>
<dbReference type="SUPFAM" id="SSF54631">
    <property type="entry name" value="CBS-domain pair"/>
    <property type="match status" value="1"/>
</dbReference>
<gene>
    <name evidence="5" type="ORF">DFP90_102183</name>
</gene>
<dbReference type="InterPro" id="IPR050706">
    <property type="entry name" value="Cyclic-di-GMP_PDE-like"/>
</dbReference>
<dbReference type="SMART" id="SM00116">
    <property type="entry name" value="CBS"/>
    <property type="match status" value="1"/>
</dbReference>
<keyword evidence="1" id="KW-0129">CBS domain</keyword>
<dbReference type="OrthoDB" id="7251575at2"/>
<dbReference type="SMART" id="SM00267">
    <property type="entry name" value="GGDEF"/>
    <property type="match status" value="1"/>
</dbReference>
<feature type="domain" description="GGDEF" evidence="3">
    <location>
        <begin position="439"/>
        <end position="595"/>
    </location>
</feature>
<dbReference type="PANTHER" id="PTHR33121">
    <property type="entry name" value="CYCLIC DI-GMP PHOSPHODIESTERASE PDEF"/>
    <property type="match status" value="1"/>
</dbReference>
<dbReference type="EMBL" id="QRDW01000002">
    <property type="protein sequence ID" value="RED52165.1"/>
    <property type="molecule type" value="Genomic_DNA"/>
</dbReference>
<evidence type="ECO:0000256" key="1">
    <source>
        <dbReference type="PROSITE-ProRule" id="PRU00703"/>
    </source>
</evidence>
<evidence type="ECO:0000313" key="5">
    <source>
        <dbReference type="EMBL" id="RED52165.1"/>
    </source>
</evidence>
<dbReference type="GO" id="GO:0071111">
    <property type="term" value="F:cyclic-guanylate-specific phosphodiesterase activity"/>
    <property type="evidence" value="ECO:0007669"/>
    <property type="project" value="InterPro"/>
</dbReference>
<dbReference type="PANTHER" id="PTHR33121:SF76">
    <property type="entry name" value="SIGNALING PROTEIN"/>
    <property type="match status" value="1"/>
</dbReference>
<dbReference type="SUPFAM" id="SSF55073">
    <property type="entry name" value="Nucleotide cyclase"/>
    <property type="match status" value="1"/>
</dbReference>
<name>A0A3D9HRY1_9PROT</name>
<dbReference type="Gene3D" id="3.20.20.450">
    <property type="entry name" value="EAL domain"/>
    <property type="match status" value="1"/>
</dbReference>
<evidence type="ECO:0000259" key="3">
    <source>
        <dbReference type="PROSITE" id="PS50887"/>
    </source>
</evidence>
<dbReference type="PROSITE" id="PS51371">
    <property type="entry name" value="CBS"/>
    <property type="match status" value="1"/>
</dbReference>
<dbReference type="InterPro" id="IPR000644">
    <property type="entry name" value="CBS_dom"/>
</dbReference>
<dbReference type="Pfam" id="PF00563">
    <property type="entry name" value="EAL"/>
    <property type="match status" value="1"/>
</dbReference>
<dbReference type="InterPro" id="IPR001633">
    <property type="entry name" value="EAL_dom"/>
</dbReference>
<accession>A0A3D9HRY1</accession>
<dbReference type="Proteomes" id="UP000256845">
    <property type="component" value="Unassembled WGS sequence"/>
</dbReference>
<dbReference type="PROSITE" id="PS50887">
    <property type="entry name" value="GGDEF"/>
    <property type="match status" value="1"/>
</dbReference>
<evidence type="ECO:0000313" key="6">
    <source>
        <dbReference type="Proteomes" id="UP000256845"/>
    </source>
</evidence>
<dbReference type="InterPro" id="IPR046342">
    <property type="entry name" value="CBS_dom_sf"/>
</dbReference>
<dbReference type="Pfam" id="PF00990">
    <property type="entry name" value="GGDEF"/>
    <property type="match status" value="1"/>
</dbReference>
<feature type="domain" description="CBS" evidence="4">
    <location>
        <begin position="280"/>
        <end position="339"/>
    </location>
</feature>
<dbReference type="SUPFAM" id="SSF141868">
    <property type="entry name" value="EAL domain-like"/>
    <property type="match status" value="1"/>
</dbReference>
<dbReference type="Gene3D" id="3.10.580.10">
    <property type="entry name" value="CBS-domain"/>
    <property type="match status" value="1"/>
</dbReference>